<proteinExistence type="predicted"/>
<keyword evidence="2" id="KW-0812">Transmembrane</keyword>
<feature type="compositionally biased region" description="Polar residues" evidence="1">
    <location>
        <begin position="229"/>
        <end position="238"/>
    </location>
</feature>
<evidence type="ECO:0000256" key="2">
    <source>
        <dbReference type="SAM" id="Phobius"/>
    </source>
</evidence>
<comment type="caution">
    <text evidence="4">The sequence shown here is derived from an EMBL/GenBank/DDBJ whole genome shotgun (WGS) entry which is preliminary data.</text>
</comment>
<keyword evidence="3" id="KW-0732">Signal</keyword>
<protein>
    <submittedName>
        <fullName evidence="4">Uncharacterized protein</fullName>
    </submittedName>
</protein>
<keyword evidence="5" id="KW-1185">Reference proteome</keyword>
<sequence>MTCFLLLANFMMRIWSLGWVRYPNEPMVNWTADTQDQRVNCSTDNTLCMSWSKSFGFAVEGLEKATAFLIQTLVFIVTCLLEAPSLQWLRSTATHSNGSRRGVGFTIPTTVVIPLNAPEITPIIYTVALVVLNVIFAISVVQTRMKVGARLSALVFDAALPSAVVGIALWFIPIYGAGSGAFFYMRTARYTLRMLWASLLVIAPQHLLVKTPRAEGCKDQRSDEETLNEAETNSVDKV</sequence>
<evidence type="ECO:0000256" key="1">
    <source>
        <dbReference type="SAM" id="MobiDB-lite"/>
    </source>
</evidence>
<reference evidence="4 5" key="1">
    <citation type="journal article" date="2019" name="Nat. Ecol. Evol.">
        <title>Megaphylogeny resolves global patterns of mushroom evolution.</title>
        <authorList>
            <person name="Varga T."/>
            <person name="Krizsan K."/>
            <person name="Foldi C."/>
            <person name="Dima B."/>
            <person name="Sanchez-Garcia M."/>
            <person name="Sanchez-Ramirez S."/>
            <person name="Szollosi G.J."/>
            <person name="Szarkandi J.G."/>
            <person name="Papp V."/>
            <person name="Albert L."/>
            <person name="Andreopoulos W."/>
            <person name="Angelini C."/>
            <person name="Antonin V."/>
            <person name="Barry K.W."/>
            <person name="Bougher N.L."/>
            <person name="Buchanan P."/>
            <person name="Buyck B."/>
            <person name="Bense V."/>
            <person name="Catcheside P."/>
            <person name="Chovatia M."/>
            <person name="Cooper J."/>
            <person name="Damon W."/>
            <person name="Desjardin D."/>
            <person name="Finy P."/>
            <person name="Geml J."/>
            <person name="Haridas S."/>
            <person name="Hughes K."/>
            <person name="Justo A."/>
            <person name="Karasinski D."/>
            <person name="Kautmanova I."/>
            <person name="Kiss B."/>
            <person name="Kocsube S."/>
            <person name="Kotiranta H."/>
            <person name="LaButti K.M."/>
            <person name="Lechner B.E."/>
            <person name="Liimatainen K."/>
            <person name="Lipzen A."/>
            <person name="Lukacs Z."/>
            <person name="Mihaltcheva S."/>
            <person name="Morgado L.N."/>
            <person name="Niskanen T."/>
            <person name="Noordeloos M.E."/>
            <person name="Ohm R.A."/>
            <person name="Ortiz-Santana B."/>
            <person name="Ovrebo C."/>
            <person name="Racz N."/>
            <person name="Riley R."/>
            <person name="Savchenko A."/>
            <person name="Shiryaev A."/>
            <person name="Soop K."/>
            <person name="Spirin V."/>
            <person name="Szebenyi C."/>
            <person name="Tomsovsky M."/>
            <person name="Tulloss R.E."/>
            <person name="Uehling J."/>
            <person name="Grigoriev I.V."/>
            <person name="Vagvolgyi C."/>
            <person name="Papp T."/>
            <person name="Martin F.M."/>
            <person name="Miettinen O."/>
            <person name="Hibbett D.S."/>
            <person name="Nagy L.G."/>
        </authorList>
    </citation>
    <scope>NUCLEOTIDE SEQUENCE [LARGE SCALE GENOMIC DNA]</scope>
    <source>
        <strain evidence="4 5">FP101781</strain>
    </source>
</reference>
<feature type="transmembrane region" description="Helical" evidence="2">
    <location>
        <begin position="153"/>
        <end position="178"/>
    </location>
</feature>
<name>A0A4Y7SXQ4_COPMI</name>
<organism evidence="4 5">
    <name type="scientific">Coprinellus micaceus</name>
    <name type="common">Glistening ink-cap mushroom</name>
    <name type="synonym">Coprinus micaceus</name>
    <dbReference type="NCBI Taxonomy" id="71717"/>
    <lineage>
        <taxon>Eukaryota</taxon>
        <taxon>Fungi</taxon>
        <taxon>Dikarya</taxon>
        <taxon>Basidiomycota</taxon>
        <taxon>Agaricomycotina</taxon>
        <taxon>Agaricomycetes</taxon>
        <taxon>Agaricomycetidae</taxon>
        <taxon>Agaricales</taxon>
        <taxon>Agaricineae</taxon>
        <taxon>Psathyrellaceae</taxon>
        <taxon>Coprinellus</taxon>
    </lineage>
</organism>
<feature type="transmembrane region" description="Helical" evidence="2">
    <location>
        <begin position="123"/>
        <end position="141"/>
    </location>
</feature>
<gene>
    <name evidence="4" type="ORF">FA13DRAFT_1795595</name>
</gene>
<dbReference type="EMBL" id="QPFP01000048">
    <property type="protein sequence ID" value="TEB26408.1"/>
    <property type="molecule type" value="Genomic_DNA"/>
</dbReference>
<evidence type="ECO:0000313" key="5">
    <source>
        <dbReference type="Proteomes" id="UP000298030"/>
    </source>
</evidence>
<evidence type="ECO:0000313" key="4">
    <source>
        <dbReference type="EMBL" id="TEB26408.1"/>
    </source>
</evidence>
<dbReference type="AlphaFoldDB" id="A0A4Y7SXQ4"/>
<keyword evidence="2" id="KW-0472">Membrane</keyword>
<feature type="signal peptide" evidence="3">
    <location>
        <begin position="1"/>
        <end position="16"/>
    </location>
</feature>
<accession>A0A4Y7SXQ4</accession>
<feature type="chain" id="PRO_5021305595" evidence="3">
    <location>
        <begin position="17"/>
        <end position="238"/>
    </location>
</feature>
<evidence type="ECO:0000256" key="3">
    <source>
        <dbReference type="SAM" id="SignalP"/>
    </source>
</evidence>
<feature type="region of interest" description="Disordered" evidence="1">
    <location>
        <begin position="218"/>
        <end position="238"/>
    </location>
</feature>
<dbReference type="Proteomes" id="UP000298030">
    <property type="component" value="Unassembled WGS sequence"/>
</dbReference>
<keyword evidence="2" id="KW-1133">Transmembrane helix</keyword>